<name>A0A1Q3E8B8_LENED</name>
<gene>
    <name evidence="2" type="ORF">LENED_005197</name>
</gene>
<accession>A0A1Q3E8B8</accession>
<sequence>MQAFRLQDLPVELERSIFEIAARLELKTAMNLSLVCRQLKEWIQPLIYEMNNDNLRLIRWRNNGARKMIDNGLTLLLLRPVPCSFILSKEPGLWYTPQSLSPERNIAGTVTRFPVKACISAVHFASVMQRYQFKPPWKPVLEYSET</sequence>
<organism evidence="2 3">
    <name type="scientific">Lentinula edodes</name>
    <name type="common">Shiitake mushroom</name>
    <name type="synonym">Lentinus edodes</name>
    <dbReference type="NCBI Taxonomy" id="5353"/>
    <lineage>
        <taxon>Eukaryota</taxon>
        <taxon>Fungi</taxon>
        <taxon>Dikarya</taxon>
        <taxon>Basidiomycota</taxon>
        <taxon>Agaricomycotina</taxon>
        <taxon>Agaricomycetes</taxon>
        <taxon>Agaricomycetidae</taxon>
        <taxon>Agaricales</taxon>
        <taxon>Marasmiineae</taxon>
        <taxon>Omphalotaceae</taxon>
        <taxon>Lentinula</taxon>
    </lineage>
</organism>
<evidence type="ECO:0000313" key="3">
    <source>
        <dbReference type="Proteomes" id="UP000188533"/>
    </source>
</evidence>
<evidence type="ECO:0000259" key="1">
    <source>
        <dbReference type="PROSITE" id="PS50181"/>
    </source>
</evidence>
<evidence type="ECO:0000313" key="2">
    <source>
        <dbReference type="EMBL" id="GAW03468.1"/>
    </source>
</evidence>
<dbReference type="AlphaFoldDB" id="A0A1Q3E8B8"/>
<feature type="domain" description="F-box" evidence="1">
    <location>
        <begin position="3"/>
        <end position="58"/>
    </location>
</feature>
<proteinExistence type="predicted"/>
<reference evidence="2 3" key="2">
    <citation type="submission" date="2017-02" db="EMBL/GenBank/DDBJ databases">
        <title>A genome survey and senescence transcriptome analysis in Lentinula edodes.</title>
        <authorList>
            <person name="Sakamoto Y."/>
            <person name="Nakade K."/>
            <person name="Sato S."/>
            <person name="Yoshida Y."/>
            <person name="Miyazaki K."/>
            <person name="Natsume S."/>
            <person name="Konno N."/>
        </authorList>
    </citation>
    <scope>NUCLEOTIDE SEQUENCE [LARGE SCALE GENOMIC DNA]</scope>
    <source>
        <strain evidence="2 3">NBRC 111202</strain>
    </source>
</reference>
<dbReference type="EMBL" id="BDGU01000149">
    <property type="protein sequence ID" value="GAW03468.1"/>
    <property type="molecule type" value="Genomic_DNA"/>
</dbReference>
<dbReference type="PROSITE" id="PS50181">
    <property type="entry name" value="FBOX"/>
    <property type="match status" value="1"/>
</dbReference>
<dbReference type="Proteomes" id="UP000188533">
    <property type="component" value="Unassembled WGS sequence"/>
</dbReference>
<protein>
    <recommendedName>
        <fullName evidence="1">F-box domain-containing protein</fullName>
    </recommendedName>
</protein>
<dbReference type="InterPro" id="IPR001810">
    <property type="entry name" value="F-box_dom"/>
</dbReference>
<reference evidence="2 3" key="1">
    <citation type="submission" date="2016-08" db="EMBL/GenBank/DDBJ databases">
        <authorList>
            <consortium name="Lentinula edodes genome sequencing consortium"/>
            <person name="Sakamoto Y."/>
            <person name="Nakade K."/>
            <person name="Sato S."/>
            <person name="Yoshida Y."/>
            <person name="Miyazaki K."/>
            <person name="Natsume S."/>
            <person name="Konno N."/>
        </authorList>
    </citation>
    <scope>NUCLEOTIDE SEQUENCE [LARGE SCALE GENOMIC DNA]</scope>
    <source>
        <strain evidence="2 3">NBRC 111202</strain>
    </source>
</reference>
<keyword evidence="3" id="KW-1185">Reference proteome</keyword>
<comment type="caution">
    <text evidence="2">The sequence shown here is derived from an EMBL/GenBank/DDBJ whole genome shotgun (WGS) entry which is preliminary data.</text>
</comment>